<dbReference type="Proteomes" id="UP001519296">
    <property type="component" value="Unassembled WGS sequence"/>
</dbReference>
<dbReference type="PANTHER" id="PTHR43798:SF33">
    <property type="entry name" value="HYDROLASE, PUTATIVE (AFU_ORTHOLOGUE AFUA_2G14860)-RELATED"/>
    <property type="match status" value="1"/>
</dbReference>
<organism evidence="2 3">
    <name type="scientific">Streptococcus oricebi</name>
    <dbReference type="NCBI Taxonomy" id="1547447"/>
    <lineage>
        <taxon>Bacteria</taxon>
        <taxon>Bacillati</taxon>
        <taxon>Bacillota</taxon>
        <taxon>Bacilli</taxon>
        <taxon>Lactobacillales</taxon>
        <taxon>Streptococcaceae</taxon>
        <taxon>Streptococcus</taxon>
    </lineage>
</organism>
<evidence type="ECO:0000259" key="1">
    <source>
        <dbReference type="Pfam" id="PF00561"/>
    </source>
</evidence>
<gene>
    <name evidence="2" type="ORF">C4K46_05220</name>
</gene>
<dbReference type="RefSeq" id="WP_209627840.1">
    <property type="nucleotide sequence ID" value="NZ_PRDG01000003.1"/>
</dbReference>
<dbReference type="InterPro" id="IPR029058">
    <property type="entry name" value="AB_hydrolase_fold"/>
</dbReference>
<keyword evidence="2" id="KW-0378">Hydrolase</keyword>
<dbReference type="EMBL" id="PRDG01000003">
    <property type="protein sequence ID" value="MBP2623337.1"/>
    <property type="molecule type" value="Genomic_DNA"/>
</dbReference>
<sequence length="331" mass="37150">MSKAGKKRKFLKTLALIIGIFCCIYTLMSLVFPSPQLGHFKTASGQETYLKYYDQVMEKMPLKPNQVYDLKTTWGTVRLYEWSRPETKQATPLMLFPGRSSGAPMWEKNIPYFARNHPVYAFDMLGDAGKSLQSLPFKNMKEVAASISQLLDQLAIKKAHLLGHSFGSAIAAAFAKFFPGRVQSLTLLEPAFTLNYPSLSVFFWGSLSQLKFLPKDLKNKALAEISGEDPKKIASNQDPLAQMIKAATDSYSTSLPTPKPLSEAELKSWTFPVYLGLAEKSSVTKEETQKNAKAIPQVTIKKWEKTTHSLPMEVAEPLAHELEDFWQKAEK</sequence>
<evidence type="ECO:0000313" key="2">
    <source>
        <dbReference type="EMBL" id="MBP2623337.1"/>
    </source>
</evidence>
<reference evidence="2 3" key="1">
    <citation type="submission" date="2018-02" db="EMBL/GenBank/DDBJ databases">
        <title>Draft genome sequence of Streptococcus oricebi CCUG 70868T type strain.</title>
        <authorList>
            <person name="Mendez V."/>
            <person name="Salva-Serra F."/>
            <person name="Jaen-Luchoro D."/>
            <person name="Gonzales-Siles L."/>
            <person name="Karlsson R."/>
            <person name="Engstrom-Jakobsson H."/>
            <person name="Busquets A."/>
            <person name="Gomila M."/>
            <person name="Pineiro-Iglesias B."/>
            <person name="Bennasar-Figueras A."/>
            <person name="Seeger M."/>
            <person name="Moore E."/>
        </authorList>
    </citation>
    <scope>NUCLEOTIDE SEQUENCE [LARGE SCALE GENOMIC DNA]</scope>
    <source>
        <strain evidence="2 3">CCUG 70868</strain>
    </source>
</reference>
<comment type="caution">
    <text evidence="2">The sequence shown here is derived from an EMBL/GenBank/DDBJ whole genome shotgun (WGS) entry which is preliminary data.</text>
</comment>
<keyword evidence="3" id="KW-1185">Reference proteome</keyword>
<dbReference type="Gene3D" id="3.40.50.1820">
    <property type="entry name" value="alpha/beta hydrolase"/>
    <property type="match status" value="1"/>
</dbReference>
<dbReference type="SUPFAM" id="SSF53474">
    <property type="entry name" value="alpha/beta-Hydrolases"/>
    <property type="match status" value="1"/>
</dbReference>
<protein>
    <submittedName>
        <fullName evidence="2">Alpha/beta hydrolase</fullName>
    </submittedName>
</protein>
<proteinExistence type="predicted"/>
<accession>A0ABS5B3C4</accession>
<dbReference type="GO" id="GO:0016787">
    <property type="term" value="F:hydrolase activity"/>
    <property type="evidence" value="ECO:0007669"/>
    <property type="project" value="UniProtKB-KW"/>
</dbReference>
<dbReference type="PANTHER" id="PTHR43798">
    <property type="entry name" value="MONOACYLGLYCEROL LIPASE"/>
    <property type="match status" value="1"/>
</dbReference>
<dbReference type="InterPro" id="IPR050266">
    <property type="entry name" value="AB_hydrolase_sf"/>
</dbReference>
<feature type="domain" description="AB hydrolase-1" evidence="1">
    <location>
        <begin position="92"/>
        <end position="194"/>
    </location>
</feature>
<dbReference type="Pfam" id="PF00561">
    <property type="entry name" value="Abhydrolase_1"/>
    <property type="match status" value="1"/>
</dbReference>
<evidence type="ECO:0000313" key="3">
    <source>
        <dbReference type="Proteomes" id="UP001519296"/>
    </source>
</evidence>
<name>A0ABS5B3C4_9STRE</name>
<dbReference type="InterPro" id="IPR000073">
    <property type="entry name" value="AB_hydrolase_1"/>
</dbReference>